<reference evidence="2 3" key="1">
    <citation type="submission" date="2016-07" db="EMBL/GenBank/DDBJ databases">
        <title>Pervasive Adenine N6-methylation of Active Genes in Fungi.</title>
        <authorList>
            <consortium name="DOE Joint Genome Institute"/>
            <person name="Mondo S.J."/>
            <person name="Dannebaum R.O."/>
            <person name="Kuo R.C."/>
            <person name="Labutti K."/>
            <person name="Haridas S."/>
            <person name="Kuo A."/>
            <person name="Salamov A."/>
            <person name="Ahrendt S.R."/>
            <person name="Lipzen A."/>
            <person name="Sullivan W."/>
            <person name="Andreopoulos W.B."/>
            <person name="Clum A."/>
            <person name="Lindquist E."/>
            <person name="Daum C."/>
            <person name="Ramamoorthy G.K."/>
            <person name="Gryganskyi A."/>
            <person name="Culley D."/>
            <person name="Magnuson J.K."/>
            <person name="James T.Y."/>
            <person name="O'Malley M.A."/>
            <person name="Stajich J.E."/>
            <person name="Spatafora J.W."/>
            <person name="Visel A."/>
            <person name="Grigoriev I.V."/>
        </authorList>
    </citation>
    <scope>NUCLEOTIDE SEQUENCE [LARGE SCALE GENOMIC DNA]</scope>
    <source>
        <strain evidence="2 3">NRRL 3301</strain>
    </source>
</reference>
<accession>A0A1X2G4K9</accession>
<organism evidence="2 3">
    <name type="scientific">Hesseltinella vesiculosa</name>
    <dbReference type="NCBI Taxonomy" id="101127"/>
    <lineage>
        <taxon>Eukaryota</taxon>
        <taxon>Fungi</taxon>
        <taxon>Fungi incertae sedis</taxon>
        <taxon>Mucoromycota</taxon>
        <taxon>Mucoromycotina</taxon>
        <taxon>Mucoromycetes</taxon>
        <taxon>Mucorales</taxon>
        <taxon>Cunninghamellaceae</taxon>
        <taxon>Hesseltinella</taxon>
    </lineage>
</organism>
<keyword evidence="3" id="KW-1185">Reference proteome</keyword>
<evidence type="ECO:0000313" key="2">
    <source>
        <dbReference type="EMBL" id="ORX44904.1"/>
    </source>
</evidence>
<feature type="signal peptide" evidence="1">
    <location>
        <begin position="1"/>
        <end position="32"/>
    </location>
</feature>
<evidence type="ECO:0008006" key="4">
    <source>
        <dbReference type="Google" id="ProtNLM"/>
    </source>
</evidence>
<sequence>MRVSWAPFFLLPLLISFVAPLLLHARIAKCTAENIAVLSLPQCGQWFAGRLAGLTPNVLTCDYAVPLHKRLNQFTYSWKHLTLLPGWHKDEPDVWAPALAHQLTGLVTTLSHLLDICCRPLVPTNSFSCLTTLTVQDCGKVPVNLGLLEVVYQTCPRIKTLTFNITQLPDESLHLDAIQPAPLVTSLTVPYLEIKIYAGAWFRYFQRKYPRLSMLSITFMNDFCDYHFKTGTTTLYELVTSLTYLESLHVDFGAYRGSDLEAYKILDYYPLCHWLNSEPPQHRLTSFSWMCALPPWEMRLFISDELYSMASYGTVRRLTSFSQSIFKEDTWLLDYIHATHVVVDPSVSFERLTTLDICSVNFGDFPDPDDFLDLSVILAVVPSLLNLTLESFNLTGNPDFKSKFTGQGGSRRNHPLQMLHICSSVTAPVYFMLNWSRESLSKSPATFPARVHVY</sequence>
<evidence type="ECO:0000313" key="3">
    <source>
        <dbReference type="Proteomes" id="UP000242146"/>
    </source>
</evidence>
<gene>
    <name evidence="2" type="ORF">DM01DRAFT_1349548</name>
</gene>
<keyword evidence="1" id="KW-0732">Signal</keyword>
<proteinExistence type="predicted"/>
<name>A0A1X2G4K9_9FUNG</name>
<feature type="chain" id="PRO_5013389880" description="F-box domain-containing protein" evidence="1">
    <location>
        <begin position="33"/>
        <end position="454"/>
    </location>
</feature>
<evidence type="ECO:0000256" key="1">
    <source>
        <dbReference type="SAM" id="SignalP"/>
    </source>
</evidence>
<dbReference type="Proteomes" id="UP000242146">
    <property type="component" value="Unassembled WGS sequence"/>
</dbReference>
<protein>
    <recommendedName>
        <fullName evidence="4">F-box domain-containing protein</fullName>
    </recommendedName>
</protein>
<comment type="caution">
    <text evidence="2">The sequence shown here is derived from an EMBL/GenBank/DDBJ whole genome shotgun (WGS) entry which is preliminary data.</text>
</comment>
<dbReference type="AlphaFoldDB" id="A0A1X2G4K9"/>
<dbReference type="EMBL" id="MCGT01000045">
    <property type="protein sequence ID" value="ORX44904.1"/>
    <property type="molecule type" value="Genomic_DNA"/>
</dbReference>